<comment type="caution">
    <text evidence="1">The sequence shown here is derived from an EMBL/GenBank/DDBJ whole genome shotgun (WGS) entry which is preliminary data.</text>
</comment>
<proteinExistence type="predicted"/>
<accession>A0AAE4AR10</accession>
<name>A0AAE4AR10_9HYPH</name>
<keyword evidence="2" id="KW-1185">Reference proteome</keyword>
<reference evidence="1" key="1">
    <citation type="submission" date="2023-07" db="EMBL/GenBank/DDBJ databases">
        <title>Genomic Encyclopedia of Type Strains, Phase IV (KMG-IV): sequencing the most valuable type-strain genomes for metagenomic binning, comparative biology and taxonomic classification.</title>
        <authorList>
            <person name="Goeker M."/>
        </authorList>
    </citation>
    <scope>NUCLEOTIDE SEQUENCE</scope>
    <source>
        <strain evidence="1">DSM 21202</strain>
    </source>
</reference>
<dbReference type="AlphaFoldDB" id="A0AAE4AR10"/>
<sequence>MDRRPERLVIEGYRNWMAGYQTGSIEPWEHTWSFYTSELGMVDGRRAVADLSAFVRTLRGCADCPLRIFPTGADRLCREECLAVGLIAAAQHGDVDLCGCCIEALSGCARRVEIGAAADRYADTLMELGQALHPVAPGAIQEILARGDIPRIH</sequence>
<gene>
    <name evidence="1" type="ORF">J2S73_000129</name>
</gene>
<evidence type="ECO:0000313" key="1">
    <source>
        <dbReference type="EMBL" id="MDQ0313692.1"/>
    </source>
</evidence>
<organism evidence="1 2">
    <name type="scientific">Amorphus orientalis</name>
    <dbReference type="NCBI Taxonomy" id="649198"/>
    <lineage>
        <taxon>Bacteria</taxon>
        <taxon>Pseudomonadati</taxon>
        <taxon>Pseudomonadota</taxon>
        <taxon>Alphaproteobacteria</taxon>
        <taxon>Hyphomicrobiales</taxon>
        <taxon>Amorphaceae</taxon>
        <taxon>Amorphus</taxon>
    </lineage>
</organism>
<dbReference type="EMBL" id="JAUSUL010000001">
    <property type="protein sequence ID" value="MDQ0313692.1"/>
    <property type="molecule type" value="Genomic_DNA"/>
</dbReference>
<protein>
    <submittedName>
        <fullName evidence="1">Uncharacterized protein</fullName>
    </submittedName>
</protein>
<dbReference type="Proteomes" id="UP001229244">
    <property type="component" value="Unassembled WGS sequence"/>
</dbReference>
<evidence type="ECO:0000313" key="2">
    <source>
        <dbReference type="Proteomes" id="UP001229244"/>
    </source>
</evidence>